<evidence type="ECO:0000256" key="2">
    <source>
        <dbReference type="SAM" id="SignalP"/>
    </source>
</evidence>
<feature type="signal peptide" evidence="2">
    <location>
        <begin position="1"/>
        <end position="23"/>
    </location>
</feature>
<feature type="compositionally biased region" description="Polar residues" evidence="1">
    <location>
        <begin position="74"/>
        <end position="88"/>
    </location>
</feature>
<dbReference type="AlphaFoldDB" id="A0A1I2FLF9"/>
<dbReference type="STRING" id="662367.SAMN05216167_12651"/>
<gene>
    <name evidence="3" type="ORF">SAMN05216167_12651</name>
</gene>
<evidence type="ECO:0000313" key="4">
    <source>
        <dbReference type="Proteomes" id="UP000198598"/>
    </source>
</evidence>
<evidence type="ECO:0000313" key="3">
    <source>
        <dbReference type="EMBL" id="SFF05863.1"/>
    </source>
</evidence>
<dbReference type="OrthoDB" id="658990at2"/>
<organism evidence="3 4">
    <name type="scientific">Spirosoma endophyticum</name>
    <dbReference type="NCBI Taxonomy" id="662367"/>
    <lineage>
        <taxon>Bacteria</taxon>
        <taxon>Pseudomonadati</taxon>
        <taxon>Bacteroidota</taxon>
        <taxon>Cytophagia</taxon>
        <taxon>Cytophagales</taxon>
        <taxon>Cytophagaceae</taxon>
        <taxon>Spirosoma</taxon>
    </lineage>
</organism>
<keyword evidence="2" id="KW-0732">Signal</keyword>
<accession>A0A1I2FLF9</accession>
<keyword evidence="4" id="KW-1185">Reference proteome</keyword>
<evidence type="ECO:0000256" key="1">
    <source>
        <dbReference type="SAM" id="MobiDB-lite"/>
    </source>
</evidence>
<reference evidence="3 4" key="1">
    <citation type="submission" date="2016-10" db="EMBL/GenBank/DDBJ databases">
        <authorList>
            <person name="de Groot N.N."/>
        </authorList>
    </citation>
    <scope>NUCLEOTIDE SEQUENCE [LARGE SCALE GENOMIC DNA]</scope>
    <source>
        <strain evidence="3 4">DSM 26130</strain>
    </source>
</reference>
<proteinExistence type="predicted"/>
<feature type="region of interest" description="Disordered" evidence="1">
    <location>
        <begin position="31"/>
        <end position="94"/>
    </location>
</feature>
<dbReference type="Proteomes" id="UP000198598">
    <property type="component" value="Unassembled WGS sequence"/>
</dbReference>
<protein>
    <recommendedName>
        <fullName evidence="5">Outer membrane protein beta-barrel domain-containing protein</fullName>
    </recommendedName>
</protein>
<sequence>MQTITKLGAFALTFALTISTTLAQQPVRKTAVKAAPRPHASTGKVATTPVRKPVAAATATLKTQTQEPAPVANSAPTAAHQSQPQAQPVTRPIPMTRHRTTGKHDVYLNAGIGLATYYGGGVPIGISVEVAGKNNFSVGGSIDYFRYNNGYYSSGYTFVYAGARASYHLGEALNVQNSSFDPYVGATLGFRHAGYSDSYGYSYYDGYSSSYNSGLFIGIHAGARVLFSPKVGAFAELGYGVSALKLGLTAKF</sequence>
<feature type="compositionally biased region" description="Low complexity" evidence="1">
    <location>
        <begin position="55"/>
        <end position="66"/>
    </location>
</feature>
<name>A0A1I2FLF9_9BACT</name>
<feature type="chain" id="PRO_5011441232" description="Outer membrane protein beta-barrel domain-containing protein" evidence="2">
    <location>
        <begin position="24"/>
        <end position="252"/>
    </location>
</feature>
<evidence type="ECO:0008006" key="5">
    <source>
        <dbReference type="Google" id="ProtNLM"/>
    </source>
</evidence>
<dbReference type="EMBL" id="FOLQ01000026">
    <property type="protein sequence ID" value="SFF05863.1"/>
    <property type="molecule type" value="Genomic_DNA"/>
</dbReference>